<reference evidence="1" key="1">
    <citation type="submission" date="2019-08" db="EMBL/GenBank/DDBJ databases">
        <authorList>
            <person name="Kucharzyk K."/>
            <person name="Murdoch R.W."/>
            <person name="Higgins S."/>
            <person name="Loffler F."/>
        </authorList>
    </citation>
    <scope>NUCLEOTIDE SEQUENCE</scope>
</reference>
<dbReference type="PANTHER" id="PTHR45632:SF17">
    <property type="entry name" value="KELCH-LIKE PROTEIN 31"/>
    <property type="match status" value="1"/>
</dbReference>
<dbReference type="EC" id="5.1.3.24" evidence="1"/>
<organism evidence="1">
    <name type="scientific">bioreactor metagenome</name>
    <dbReference type="NCBI Taxonomy" id="1076179"/>
    <lineage>
        <taxon>unclassified sequences</taxon>
        <taxon>metagenomes</taxon>
        <taxon>ecological metagenomes</taxon>
    </lineage>
</organism>
<name>A0A644XDP4_9ZZZZ</name>
<dbReference type="PANTHER" id="PTHR45632">
    <property type="entry name" value="LD33804P"/>
    <property type="match status" value="1"/>
</dbReference>
<dbReference type="InterPro" id="IPR006652">
    <property type="entry name" value="Kelch_1"/>
</dbReference>
<dbReference type="InterPro" id="IPR011043">
    <property type="entry name" value="Gal_Oxase/kelch_b-propeller"/>
</dbReference>
<dbReference type="Gene3D" id="2.120.10.80">
    <property type="entry name" value="Kelch-type beta propeller"/>
    <property type="match status" value="2"/>
</dbReference>
<dbReference type="Pfam" id="PF24681">
    <property type="entry name" value="Kelch_KLHDC2_KLHL20_DRC7"/>
    <property type="match status" value="1"/>
</dbReference>
<gene>
    <name evidence="1" type="primary">nanM_5</name>
    <name evidence="1" type="ORF">SDC9_60580</name>
</gene>
<comment type="caution">
    <text evidence="1">The sequence shown here is derived from an EMBL/GenBank/DDBJ whole genome shotgun (WGS) entry which is preliminary data.</text>
</comment>
<dbReference type="EMBL" id="VSSQ01002243">
    <property type="protein sequence ID" value="MPM14219.1"/>
    <property type="molecule type" value="Genomic_DNA"/>
</dbReference>
<accession>A0A644XDP4</accession>
<protein>
    <submittedName>
        <fullName evidence="1">N-acetylneuraminate epimerase</fullName>
        <ecNumber evidence="1">5.1.3.24</ecNumber>
    </submittedName>
</protein>
<dbReference type="InterPro" id="IPR015915">
    <property type="entry name" value="Kelch-typ_b-propeller"/>
</dbReference>
<dbReference type="SUPFAM" id="SSF117281">
    <property type="entry name" value="Kelch motif"/>
    <property type="match status" value="1"/>
</dbReference>
<sequence>MRKIMVKILGIAVLLITIFLPNTCAFANEEKTSWKQLAPMPTSSWILQTEVVDGKIYTIAGLGDSDYSTPISPTEVYDSSTDTWATLASMPTPRWGFETEVIDGKIYGIGGWGIGGTPVTSTEVYDPSTDTWTVLAPMSVAQGDDFQTEVIDGKIYAIGSDGTCTSSTGVYDPSTDTWTILSAMPTARTAFQTEVINGKIYVLGGYSGSAHNSDMKPLSSTEVYDPSTDTWTTLPPLITPRCFFQTEVIDGKIYALGGWNVNVWDSEGKTLSSIEVYDPSTNTWTTLAPMSTTRCWLQTEVIDGEIYAIGGEGIIDGIDYTPISSTEVYDPSTDTWTTLASMSKSKCFLFNSEVIDKVIYAIDECSFESYAVNTSSPNNRVIFRYN</sequence>
<evidence type="ECO:0000313" key="1">
    <source>
        <dbReference type="EMBL" id="MPM14219.1"/>
    </source>
</evidence>
<dbReference type="AlphaFoldDB" id="A0A644XDP4"/>
<dbReference type="PRINTS" id="PR00501">
    <property type="entry name" value="KELCHREPEAT"/>
</dbReference>
<dbReference type="SMART" id="SM00612">
    <property type="entry name" value="Kelch"/>
    <property type="match status" value="6"/>
</dbReference>
<proteinExistence type="predicted"/>
<keyword evidence="1" id="KW-0413">Isomerase</keyword>
<dbReference type="Pfam" id="PF01344">
    <property type="entry name" value="Kelch_1"/>
    <property type="match status" value="2"/>
</dbReference>
<dbReference type="GO" id="GO:0016853">
    <property type="term" value="F:isomerase activity"/>
    <property type="evidence" value="ECO:0007669"/>
    <property type="project" value="UniProtKB-KW"/>
</dbReference>
<dbReference type="SUPFAM" id="SSF50965">
    <property type="entry name" value="Galactose oxidase, central domain"/>
    <property type="match status" value="1"/>
</dbReference>